<feature type="binding site" evidence="18">
    <location>
        <position position="155"/>
    </location>
    <ligand>
        <name>K(+)</name>
        <dbReference type="ChEBI" id="CHEBI:29103"/>
    </ligand>
</feature>
<evidence type="ECO:0000256" key="12">
    <source>
        <dbReference type="ARBA" id="ARBA00023239"/>
    </source>
</evidence>
<evidence type="ECO:0000313" key="23">
    <source>
        <dbReference type="Proteomes" id="UP001556692"/>
    </source>
</evidence>
<dbReference type="NCBIfam" id="TIGR00197">
    <property type="entry name" value="yjeF_nterm"/>
    <property type="match status" value="1"/>
</dbReference>
<evidence type="ECO:0000256" key="1">
    <source>
        <dbReference type="ARBA" id="ARBA00000013"/>
    </source>
</evidence>
<feature type="domain" description="YjeF N-terminal" evidence="21">
    <location>
        <begin position="11"/>
        <end position="209"/>
    </location>
</feature>
<comment type="catalytic activity">
    <reaction evidence="15 17 19">
        <text>(6S)-NADHX + ADP = AMP + phosphate + NADH + H(+)</text>
        <dbReference type="Rhea" id="RHEA:32223"/>
        <dbReference type="ChEBI" id="CHEBI:15378"/>
        <dbReference type="ChEBI" id="CHEBI:43474"/>
        <dbReference type="ChEBI" id="CHEBI:57945"/>
        <dbReference type="ChEBI" id="CHEBI:64074"/>
        <dbReference type="ChEBI" id="CHEBI:456215"/>
        <dbReference type="ChEBI" id="CHEBI:456216"/>
        <dbReference type="EC" id="4.2.1.136"/>
    </reaction>
</comment>
<dbReference type="SUPFAM" id="SSF53613">
    <property type="entry name" value="Ribokinase-like"/>
    <property type="match status" value="1"/>
</dbReference>
<evidence type="ECO:0000313" key="22">
    <source>
        <dbReference type="EMBL" id="MEX0409645.1"/>
    </source>
</evidence>
<comment type="function">
    <text evidence="18">Catalyzes the epimerization of the S- and R-forms of NAD(P)HX, a damaged form of NAD(P)H that is a result of enzymatic or heat-dependent hydration. This is a prerequisite for the S-specific NAD(P)H-hydrate dehydratase to allow the repair of both epimers of NAD(P)HX.</text>
</comment>
<evidence type="ECO:0000256" key="3">
    <source>
        <dbReference type="ARBA" id="ARBA00006001"/>
    </source>
</evidence>
<comment type="catalytic activity">
    <reaction evidence="1 18 19">
        <text>(6R)-NADHX = (6S)-NADHX</text>
        <dbReference type="Rhea" id="RHEA:32215"/>
        <dbReference type="ChEBI" id="CHEBI:64074"/>
        <dbReference type="ChEBI" id="CHEBI:64075"/>
        <dbReference type="EC" id="5.1.99.6"/>
    </reaction>
</comment>
<keyword evidence="8 17" id="KW-0521">NADP</keyword>
<evidence type="ECO:0000256" key="18">
    <source>
        <dbReference type="HAMAP-Rule" id="MF_01966"/>
    </source>
</evidence>
<name>A0ABV3STK6_9HYPH</name>
<dbReference type="EMBL" id="JBDPGJ010000011">
    <property type="protein sequence ID" value="MEX0409645.1"/>
    <property type="molecule type" value="Genomic_DNA"/>
</dbReference>
<reference evidence="22 23" key="1">
    <citation type="submission" date="2024-05" db="EMBL/GenBank/DDBJ databases">
        <authorList>
            <person name="Jiang F."/>
        </authorList>
    </citation>
    <scope>NUCLEOTIDE SEQUENCE [LARGE SCALE GENOMIC DNA]</scope>
    <source>
        <strain evidence="22 23">LZ166</strain>
    </source>
</reference>
<comment type="similarity">
    <text evidence="4 19">In the C-terminal section; belongs to the NnrD/CARKD family.</text>
</comment>
<feature type="binding site" evidence="18">
    <location>
        <position position="119"/>
    </location>
    <ligand>
        <name>K(+)</name>
        <dbReference type="ChEBI" id="CHEBI:29103"/>
    </ligand>
</feature>
<keyword evidence="9 18" id="KW-0630">Potassium</keyword>
<evidence type="ECO:0000256" key="15">
    <source>
        <dbReference type="ARBA" id="ARBA00048238"/>
    </source>
</evidence>
<evidence type="ECO:0000256" key="6">
    <source>
        <dbReference type="ARBA" id="ARBA00022741"/>
    </source>
</evidence>
<evidence type="ECO:0000256" key="17">
    <source>
        <dbReference type="HAMAP-Rule" id="MF_01965"/>
    </source>
</evidence>
<dbReference type="NCBIfam" id="TIGR00196">
    <property type="entry name" value="yjeF_cterm"/>
    <property type="match status" value="1"/>
</dbReference>
<keyword evidence="7 17" id="KW-0067">ATP-binding</keyword>
<dbReference type="PIRSF" id="PIRSF017184">
    <property type="entry name" value="Nnr"/>
    <property type="match status" value="1"/>
</dbReference>
<comment type="cofactor">
    <cofactor evidence="17">
        <name>Mg(2+)</name>
        <dbReference type="ChEBI" id="CHEBI:18420"/>
    </cofactor>
</comment>
<evidence type="ECO:0000256" key="7">
    <source>
        <dbReference type="ARBA" id="ARBA00022840"/>
    </source>
</evidence>
<feature type="binding site" evidence="17">
    <location>
        <position position="317"/>
    </location>
    <ligand>
        <name>(6S)-NADPHX</name>
        <dbReference type="ChEBI" id="CHEBI:64076"/>
    </ligand>
</feature>
<evidence type="ECO:0000259" key="21">
    <source>
        <dbReference type="PROSITE" id="PS51385"/>
    </source>
</evidence>
<feature type="binding site" evidence="18">
    <location>
        <position position="60"/>
    </location>
    <ligand>
        <name>K(+)</name>
        <dbReference type="ChEBI" id="CHEBI:29103"/>
    </ligand>
</feature>
<dbReference type="Pfam" id="PF03853">
    <property type="entry name" value="YjeF_N"/>
    <property type="match status" value="1"/>
</dbReference>
<comment type="similarity">
    <text evidence="3 19">In the N-terminal section; belongs to the NnrE/AIBP family.</text>
</comment>
<dbReference type="Gene3D" id="3.40.1190.20">
    <property type="match status" value="1"/>
</dbReference>
<dbReference type="InterPro" id="IPR030677">
    <property type="entry name" value="Nnr"/>
</dbReference>
<dbReference type="HAMAP" id="MF_01965">
    <property type="entry name" value="NADHX_dehydratase"/>
    <property type="match status" value="1"/>
</dbReference>
<dbReference type="InterPro" id="IPR017953">
    <property type="entry name" value="Carbohydrate_kinase_pred_CS"/>
</dbReference>
<keyword evidence="6 17" id="KW-0547">Nucleotide-binding</keyword>
<evidence type="ECO:0000256" key="14">
    <source>
        <dbReference type="ARBA" id="ARBA00025153"/>
    </source>
</evidence>
<keyword evidence="5 18" id="KW-0479">Metal-binding</keyword>
<evidence type="ECO:0000256" key="5">
    <source>
        <dbReference type="ARBA" id="ARBA00022723"/>
    </source>
</evidence>
<dbReference type="RefSeq" id="WP_367957508.1">
    <property type="nucleotide sequence ID" value="NZ_JBDPGJ010000011.1"/>
</dbReference>
<comment type="similarity">
    <text evidence="18">Belongs to the NnrE/AIBP family.</text>
</comment>
<comment type="similarity">
    <text evidence="17">Belongs to the NnrD/CARKD family.</text>
</comment>
<keyword evidence="10 17" id="KW-0520">NAD</keyword>
<comment type="function">
    <text evidence="14 19">Bifunctional enzyme that catalyzes the epimerization of the S- and R-forms of NAD(P)HX and the dehydration of the S-form of NAD(P)HX at the expense of ADP, which is converted to AMP. This allows the repair of both epimers of NAD(P)HX, a damaged form of NAD(P)H that is a result of enzymatic or heat-dependent hydration.</text>
</comment>
<feature type="binding site" evidence="18">
    <location>
        <begin position="59"/>
        <end position="63"/>
    </location>
    <ligand>
        <name>(6S)-NADPHX</name>
        <dbReference type="ChEBI" id="CHEBI:64076"/>
    </ligand>
</feature>
<dbReference type="Gene3D" id="3.40.50.10260">
    <property type="entry name" value="YjeF N-terminal domain"/>
    <property type="match status" value="1"/>
</dbReference>
<dbReference type="PROSITE" id="PS51385">
    <property type="entry name" value="YJEF_N"/>
    <property type="match status" value="1"/>
</dbReference>
<dbReference type="PANTHER" id="PTHR12592:SF0">
    <property type="entry name" value="ATP-DEPENDENT (S)-NAD(P)H-HYDRATE DEHYDRATASE"/>
    <property type="match status" value="1"/>
</dbReference>
<comment type="function">
    <text evidence="17">Catalyzes the dehydration of the S-form of NAD(P)HX at the expense of ADP, which is converted to AMP. Together with NAD(P)HX epimerase, which catalyzes the epimerization of the S- and R-forms, the enzyme allows the repair of both epimers of NAD(P)HX, a damaged form of NAD(P)H that is a result of enzymatic or heat-dependent hydration.</text>
</comment>
<evidence type="ECO:0000256" key="19">
    <source>
        <dbReference type="PIRNR" id="PIRNR017184"/>
    </source>
</evidence>
<evidence type="ECO:0000256" key="8">
    <source>
        <dbReference type="ARBA" id="ARBA00022857"/>
    </source>
</evidence>
<dbReference type="CDD" id="cd01171">
    <property type="entry name" value="YXKO-related"/>
    <property type="match status" value="1"/>
</dbReference>
<feature type="binding site" evidence="18">
    <location>
        <position position="152"/>
    </location>
    <ligand>
        <name>(6S)-NADPHX</name>
        <dbReference type="ChEBI" id="CHEBI:64076"/>
    </ligand>
</feature>
<feature type="domain" description="YjeF C-terminal" evidence="20">
    <location>
        <begin position="219"/>
        <end position="501"/>
    </location>
</feature>
<keyword evidence="23" id="KW-1185">Reference proteome</keyword>
<comment type="subunit">
    <text evidence="17">Homotetramer.</text>
</comment>
<evidence type="ECO:0000256" key="10">
    <source>
        <dbReference type="ARBA" id="ARBA00023027"/>
    </source>
</evidence>
<protein>
    <recommendedName>
        <fullName evidence="19">Bifunctional NAD(P)H-hydrate repair enzyme</fullName>
    </recommendedName>
    <alternativeName>
        <fullName evidence="19">Nicotinamide nucleotide repair protein</fullName>
    </alternativeName>
    <domain>
        <recommendedName>
            <fullName evidence="19">ADP-dependent (S)-NAD(P)H-hydrate dehydratase</fullName>
            <ecNumber evidence="19">4.2.1.136</ecNumber>
        </recommendedName>
        <alternativeName>
            <fullName evidence="19">ADP-dependent NAD(P)HX dehydratase</fullName>
        </alternativeName>
    </domain>
    <domain>
        <recommendedName>
            <fullName evidence="19">NAD(P)H-hydrate epimerase</fullName>
            <ecNumber evidence="19">5.1.99.6</ecNumber>
        </recommendedName>
    </domain>
</protein>
<keyword evidence="12 17" id="KW-0456">Lyase</keyword>
<comment type="catalytic activity">
    <reaction evidence="2 18 19">
        <text>(6R)-NADPHX = (6S)-NADPHX</text>
        <dbReference type="Rhea" id="RHEA:32227"/>
        <dbReference type="ChEBI" id="CHEBI:64076"/>
        <dbReference type="ChEBI" id="CHEBI:64077"/>
        <dbReference type="EC" id="5.1.99.6"/>
    </reaction>
</comment>
<feature type="binding site" evidence="17">
    <location>
        <position position="447"/>
    </location>
    <ligand>
        <name>(6S)-NADPHX</name>
        <dbReference type="ChEBI" id="CHEBI:64076"/>
    </ligand>
</feature>
<accession>A0ABV3STK6</accession>
<keyword evidence="11 18" id="KW-0413">Isomerase</keyword>
<feature type="binding site" evidence="17">
    <location>
        <begin position="417"/>
        <end position="421"/>
    </location>
    <ligand>
        <name>AMP</name>
        <dbReference type="ChEBI" id="CHEBI:456215"/>
    </ligand>
</feature>
<dbReference type="Pfam" id="PF01256">
    <property type="entry name" value="Carb_kinase"/>
    <property type="match status" value="1"/>
</dbReference>
<evidence type="ECO:0000256" key="13">
    <source>
        <dbReference type="ARBA" id="ARBA00023268"/>
    </source>
</evidence>
<dbReference type="PROSITE" id="PS51383">
    <property type="entry name" value="YJEF_C_3"/>
    <property type="match status" value="1"/>
</dbReference>
<comment type="catalytic activity">
    <reaction evidence="16 17 19">
        <text>(6S)-NADPHX + ADP = AMP + phosphate + NADPH + H(+)</text>
        <dbReference type="Rhea" id="RHEA:32235"/>
        <dbReference type="ChEBI" id="CHEBI:15378"/>
        <dbReference type="ChEBI" id="CHEBI:43474"/>
        <dbReference type="ChEBI" id="CHEBI:57783"/>
        <dbReference type="ChEBI" id="CHEBI:64076"/>
        <dbReference type="ChEBI" id="CHEBI:456215"/>
        <dbReference type="ChEBI" id="CHEBI:456216"/>
        <dbReference type="EC" id="4.2.1.136"/>
    </reaction>
</comment>
<feature type="binding site" evidence="17">
    <location>
        <position position="446"/>
    </location>
    <ligand>
        <name>AMP</name>
        <dbReference type="ChEBI" id="CHEBI:456215"/>
    </ligand>
</feature>
<dbReference type="InterPro" id="IPR029056">
    <property type="entry name" value="Ribokinase-like"/>
</dbReference>
<evidence type="ECO:0000256" key="11">
    <source>
        <dbReference type="ARBA" id="ARBA00023235"/>
    </source>
</evidence>
<dbReference type="PROSITE" id="PS01050">
    <property type="entry name" value="YJEF_C_2"/>
    <property type="match status" value="1"/>
</dbReference>
<comment type="caution">
    <text evidence="18">Lacks conserved residue(s) required for the propagation of feature annotation.</text>
</comment>
<evidence type="ECO:0000256" key="9">
    <source>
        <dbReference type="ARBA" id="ARBA00022958"/>
    </source>
</evidence>
<sequence length="509" mass="52203">MGIELLSPAQMAEADRLAITRGPFDGPALMQNAGSAVAREILSRYPQAQTVHVLAGPGNNGGDGFVAARLLAEAGVDVRVHCEGHPRPGSDAEGALAEMRLPLLGFDAFAPQASDVIVDALFGAGLVREIGAPHAPVIERANASGAPIVAVDLPSGLSGETGLVLGIAIRADLTVTFFRLKPGHLLYPGRDLCGETILVDIGIPADVLADIGSRTFRSVPELWRTHIPWPDSGSHKYARGHVGVFSGGPSATGAARLAAISAARAGAGAVTVLSPRQAVQVNAMHLTSVMLKRTDTPEEAVMFAADRKMTSALIGPGFGVGERCTEFVLALARLAAGRPFGLVLDADAITSFENAPHRLFEALAAIGSETGRGCAVLTPHEGEFRRLFPDLADAAGLSKLERARRAAERSHAVVVLKGPDTVIAAADGRAAINTNATPFLATAGSGDVLAGIVAGLLAQGMPAFEAAAAGVWLHAEAGARFGPGLIAEDLPGLLPAVLAGLRDSQGSSS</sequence>
<dbReference type="Proteomes" id="UP001556692">
    <property type="component" value="Unassembled WGS sequence"/>
</dbReference>
<evidence type="ECO:0000256" key="2">
    <source>
        <dbReference type="ARBA" id="ARBA00000909"/>
    </source>
</evidence>
<keyword evidence="13" id="KW-0511">Multifunctional enzyme</keyword>
<dbReference type="HAMAP" id="MF_01966">
    <property type="entry name" value="NADHX_epimerase"/>
    <property type="match status" value="1"/>
</dbReference>
<comment type="cofactor">
    <cofactor evidence="18 19">
        <name>K(+)</name>
        <dbReference type="ChEBI" id="CHEBI:29103"/>
    </cofactor>
    <text evidence="18 19">Binds 1 potassium ion per subunit.</text>
</comment>
<dbReference type="InterPro" id="IPR004443">
    <property type="entry name" value="YjeF_N_dom"/>
</dbReference>
<dbReference type="EC" id="5.1.99.6" evidence="19"/>
<dbReference type="InterPro" id="IPR036652">
    <property type="entry name" value="YjeF_N_dom_sf"/>
</dbReference>
<evidence type="ECO:0000259" key="20">
    <source>
        <dbReference type="PROSITE" id="PS51383"/>
    </source>
</evidence>
<dbReference type="PANTHER" id="PTHR12592">
    <property type="entry name" value="ATP-DEPENDENT (S)-NAD(P)H-HYDRATE DEHYDRATASE FAMILY MEMBER"/>
    <property type="match status" value="1"/>
</dbReference>
<feature type="binding site" evidence="17">
    <location>
        <position position="254"/>
    </location>
    <ligand>
        <name>(6S)-NADPHX</name>
        <dbReference type="ChEBI" id="CHEBI:64076"/>
    </ligand>
</feature>
<dbReference type="EC" id="4.2.1.136" evidence="19"/>
<feature type="binding site" evidence="18">
    <location>
        <begin position="123"/>
        <end position="129"/>
    </location>
    <ligand>
        <name>(6S)-NADPHX</name>
        <dbReference type="ChEBI" id="CHEBI:64076"/>
    </ligand>
</feature>
<evidence type="ECO:0000256" key="16">
    <source>
        <dbReference type="ARBA" id="ARBA00049209"/>
    </source>
</evidence>
<comment type="caution">
    <text evidence="22">The sequence shown here is derived from an EMBL/GenBank/DDBJ whole genome shotgun (WGS) entry which is preliminary data.</text>
</comment>
<dbReference type="InterPro" id="IPR000631">
    <property type="entry name" value="CARKD"/>
</dbReference>
<dbReference type="SUPFAM" id="SSF64153">
    <property type="entry name" value="YjeF N-terminal domain-like"/>
    <property type="match status" value="1"/>
</dbReference>
<evidence type="ECO:0000256" key="4">
    <source>
        <dbReference type="ARBA" id="ARBA00009524"/>
    </source>
</evidence>
<proteinExistence type="inferred from homology"/>
<feature type="binding site" evidence="17">
    <location>
        <position position="380"/>
    </location>
    <ligand>
        <name>(6S)-NADPHX</name>
        <dbReference type="ChEBI" id="CHEBI:64076"/>
    </ligand>
</feature>
<organism evidence="22 23">
    <name type="scientific">Aquibium pacificus</name>
    <dbReference type="NCBI Taxonomy" id="3153579"/>
    <lineage>
        <taxon>Bacteria</taxon>
        <taxon>Pseudomonadati</taxon>
        <taxon>Pseudomonadota</taxon>
        <taxon>Alphaproteobacteria</taxon>
        <taxon>Hyphomicrobiales</taxon>
        <taxon>Phyllobacteriaceae</taxon>
        <taxon>Aquibium</taxon>
    </lineage>
</organism>
<gene>
    <name evidence="17" type="primary">nnrD</name>
    <name evidence="18" type="synonym">nnrE</name>
    <name evidence="22" type="ORF">ABGN05_28805</name>
</gene>